<sequence length="231" mass="25077">MDVDDMMFGGFGGAGPGGMFGGGHRGAGGPMRARRQQDPPVVHDLLVSLEDVYKGCTKKMKVTRRIVQQPQSGASGGARLEEKVLTVQVKPGWKEGTKITFPQEGDQHPNRIPADVIFILKDSPHAHFKRDGCDLRFTARITLREALCGTTLKIPSLASSGSATRDSSLPAPFDLPVTEIIRPTSTKRVAGKGLPNPKQPGRFGDLIINFEIKFPDHLSQATKEILRDCLP</sequence>
<dbReference type="FunFam" id="2.60.260.20:FF:000013">
    <property type="entry name" value="DnaJ subfamily B member 11"/>
    <property type="match status" value="1"/>
</dbReference>
<dbReference type="AlphaFoldDB" id="A0A915J370"/>
<dbReference type="InterPro" id="IPR008971">
    <property type="entry name" value="HSP40/DnaJ_pept-bd"/>
</dbReference>
<dbReference type="SUPFAM" id="SSF49493">
    <property type="entry name" value="HSP40/DnaJ peptide-binding domain"/>
    <property type="match status" value="2"/>
</dbReference>
<dbReference type="GO" id="GO:0051087">
    <property type="term" value="F:protein-folding chaperone binding"/>
    <property type="evidence" value="ECO:0007669"/>
    <property type="project" value="TreeGrafter"/>
</dbReference>
<evidence type="ECO:0000256" key="2">
    <source>
        <dbReference type="ARBA" id="ARBA00069674"/>
    </source>
</evidence>
<dbReference type="PANTHER" id="PTHR24078:SF553">
    <property type="entry name" value="DNAJ HOMOLOG SUBFAMILY B MEMBER 5"/>
    <property type="match status" value="1"/>
</dbReference>
<dbReference type="GO" id="GO:0006457">
    <property type="term" value="P:protein folding"/>
    <property type="evidence" value="ECO:0007669"/>
    <property type="project" value="InterPro"/>
</dbReference>
<dbReference type="InterPro" id="IPR002939">
    <property type="entry name" value="DnaJ_C"/>
</dbReference>
<dbReference type="Proteomes" id="UP000887565">
    <property type="component" value="Unplaced"/>
</dbReference>
<feature type="domain" description="Chaperone DnaJ C-terminal" evidence="4">
    <location>
        <begin position="42"/>
        <end position="215"/>
    </location>
</feature>
<name>A0A915J370_ROMCU</name>
<accession>A0A915J370</accession>
<dbReference type="GO" id="GO:0051082">
    <property type="term" value="F:unfolded protein binding"/>
    <property type="evidence" value="ECO:0007669"/>
    <property type="project" value="InterPro"/>
</dbReference>
<organism evidence="5 6">
    <name type="scientific">Romanomermis culicivorax</name>
    <name type="common">Nematode worm</name>
    <dbReference type="NCBI Taxonomy" id="13658"/>
    <lineage>
        <taxon>Eukaryota</taxon>
        <taxon>Metazoa</taxon>
        <taxon>Ecdysozoa</taxon>
        <taxon>Nematoda</taxon>
        <taxon>Enoplea</taxon>
        <taxon>Dorylaimia</taxon>
        <taxon>Mermithida</taxon>
        <taxon>Mermithoidea</taxon>
        <taxon>Mermithidae</taxon>
        <taxon>Romanomermis</taxon>
    </lineage>
</organism>
<protein>
    <recommendedName>
        <fullName evidence="2">DnaJ homolog dnj-20</fullName>
    </recommendedName>
    <alternativeName>
        <fullName evidence="3">DnaJ domain protein 20</fullName>
    </alternativeName>
</protein>
<dbReference type="OMA" id="GGTEMFR"/>
<keyword evidence="1" id="KW-0143">Chaperone</keyword>
<evidence type="ECO:0000313" key="5">
    <source>
        <dbReference type="Proteomes" id="UP000887565"/>
    </source>
</evidence>
<evidence type="ECO:0000256" key="3">
    <source>
        <dbReference type="ARBA" id="ARBA00077014"/>
    </source>
</evidence>
<evidence type="ECO:0000259" key="4">
    <source>
        <dbReference type="Pfam" id="PF01556"/>
    </source>
</evidence>
<evidence type="ECO:0000256" key="1">
    <source>
        <dbReference type="ARBA" id="ARBA00023186"/>
    </source>
</evidence>
<dbReference type="CDD" id="cd10747">
    <property type="entry name" value="DnaJ_C"/>
    <property type="match status" value="1"/>
</dbReference>
<evidence type="ECO:0000313" key="6">
    <source>
        <dbReference type="WBParaSite" id="nRc.2.0.1.t20912-RA"/>
    </source>
</evidence>
<dbReference type="FunFam" id="2.60.260.20:FF:000002">
    <property type="entry name" value="Dnaj homolog subfamily b member"/>
    <property type="match status" value="1"/>
</dbReference>
<dbReference type="PANTHER" id="PTHR24078">
    <property type="entry name" value="DNAJ HOMOLOG SUBFAMILY C MEMBER"/>
    <property type="match status" value="1"/>
</dbReference>
<dbReference type="GO" id="GO:0005829">
    <property type="term" value="C:cytosol"/>
    <property type="evidence" value="ECO:0007669"/>
    <property type="project" value="TreeGrafter"/>
</dbReference>
<reference evidence="6" key="1">
    <citation type="submission" date="2022-11" db="UniProtKB">
        <authorList>
            <consortium name="WormBaseParasite"/>
        </authorList>
    </citation>
    <scope>IDENTIFICATION</scope>
</reference>
<dbReference type="Pfam" id="PF01556">
    <property type="entry name" value="DnaJ_C"/>
    <property type="match status" value="1"/>
</dbReference>
<dbReference type="Gene3D" id="2.60.260.20">
    <property type="entry name" value="Urease metallochaperone UreE, N-terminal domain"/>
    <property type="match status" value="2"/>
</dbReference>
<dbReference type="InterPro" id="IPR051339">
    <property type="entry name" value="DnaJ_subfamily_B"/>
</dbReference>
<keyword evidence="5" id="KW-1185">Reference proteome</keyword>
<proteinExistence type="predicted"/>
<dbReference type="WBParaSite" id="nRc.2.0.1.t20912-RA">
    <property type="protein sequence ID" value="nRc.2.0.1.t20912-RA"/>
    <property type="gene ID" value="nRc.2.0.1.g20912"/>
</dbReference>